<feature type="chain" id="PRO_5047476988" description="Hyaluronate lyase" evidence="6">
    <location>
        <begin position="33"/>
        <end position="1178"/>
    </location>
</feature>
<keyword evidence="3" id="KW-0456">Lyase</keyword>
<dbReference type="InterPro" id="IPR003159">
    <property type="entry name" value="Lyase_8_central_dom"/>
</dbReference>
<dbReference type="InterPro" id="IPR008979">
    <property type="entry name" value="Galactose-bd-like_sf"/>
</dbReference>
<dbReference type="Gene3D" id="2.60.220.10">
    <property type="entry name" value="Polysaccharide lyase family 8-like, C-terminal"/>
    <property type="match status" value="1"/>
</dbReference>
<evidence type="ECO:0000313" key="10">
    <source>
        <dbReference type="Proteomes" id="UP001500929"/>
    </source>
</evidence>
<dbReference type="Pfam" id="PF02278">
    <property type="entry name" value="Lyase_8"/>
    <property type="match status" value="1"/>
</dbReference>
<evidence type="ECO:0000256" key="4">
    <source>
        <dbReference type="ARBA" id="ARBA00023295"/>
    </source>
</evidence>
<dbReference type="EMBL" id="BAAAQY010000003">
    <property type="protein sequence ID" value="GAA2229543.1"/>
    <property type="molecule type" value="Genomic_DNA"/>
</dbReference>
<evidence type="ECO:0000256" key="1">
    <source>
        <dbReference type="ARBA" id="ARBA00006699"/>
    </source>
</evidence>
<dbReference type="SUPFAM" id="SSF49785">
    <property type="entry name" value="Galactose-binding domain-like"/>
    <property type="match status" value="2"/>
</dbReference>
<feature type="signal peptide" evidence="6">
    <location>
        <begin position="1"/>
        <end position="32"/>
    </location>
</feature>
<evidence type="ECO:0000259" key="8">
    <source>
        <dbReference type="PROSITE" id="PS51175"/>
    </source>
</evidence>
<keyword evidence="4" id="KW-0326">Glycosidase</keyword>
<dbReference type="InterPro" id="IPR005084">
    <property type="entry name" value="CBM6"/>
</dbReference>
<dbReference type="InterPro" id="IPR012970">
    <property type="entry name" value="Lyase_8_alpha_N"/>
</dbReference>
<dbReference type="SUPFAM" id="SSF74650">
    <property type="entry name" value="Galactose mutarotase-like"/>
    <property type="match status" value="1"/>
</dbReference>
<dbReference type="Pfam" id="PF03422">
    <property type="entry name" value="CBM_6"/>
    <property type="match status" value="1"/>
</dbReference>
<accession>A0ABP5QD71</accession>
<keyword evidence="2 6" id="KW-0732">Signal</keyword>
<keyword evidence="5" id="KW-0119">Carbohydrate metabolism</keyword>
<reference evidence="10" key="1">
    <citation type="journal article" date="2019" name="Int. J. Syst. Evol. Microbiol.">
        <title>The Global Catalogue of Microorganisms (GCM) 10K type strain sequencing project: providing services to taxonomists for standard genome sequencing and annotation.</title>
        <authorList>
            <consortium name="The Broad Institute Genomics Platform"/>
            <consortium name="The Broad Institute Genome Sequencing Center for Infectious Disease"/>
            <person name="Wu L."/>
            <person name="Ma J."/>
        </authorList>
    </citation>
    <scope>NUCLEOTIDE SEQUENCE [LARGE SCALE GENOMIC DNA]</scope>
    <source>
        <strain evidence="10">JCM 16117</strain>
    </source>
</reference>
<dbReference type="CDD" id="cd01083">
    <property type="entry name" value="GAG_Lyase"/>
    <property type="match status" value="1"/>
</dbReference>
<dbReference type="Gene3D" id="2.60.120.260">
    <property type="entry name" value="Galactose-binding domain-like"/>
    <property type="match status" value="2"/>
</dbReference>
<dbReference type="SUPFAM" id="SSF48230">
    <property type="entry name" value="Chondroitin AC/alginate lyase"/>
    <property type="match status" value="1"/>
</dbReference>
<dbReference type="InterPro" id="IPR036116">
    <property type="entry name" value="FN3_sf"/>
</dbReference>
<feature type="domain" description="CBM6" evidence="8">
    <location>
        <begin position="1046"/>
        <end position="1173"/>
    </location>
</feature>
<dbReference type="PROSITE" id="PS51175">
    <property type="entry name" value="CBM6"/>
    <property type="match status" value="2"/>
</dbReference>
<evidence type="ECO:0000256" key="5">
    <source>
        <dbReference type="ARBA" id="ARBA00023326"/>
    </source>
</evidence>
<keyword evidence="10" id="KW-1185">Reference proteome</keyword>
<comment type="caution">
    <text evidence="9">The sequence shown here is derived from an EMBL/GenBank/DDBJ whole genome shotgun (WGS) entry which is preliminary data.</text>
</comment>
<dbReference type="PANTHER" id="PTHR38481">
    <property type="entry name" value="HYALURONATE LYASE"/>
    <property type="match status" value="1"/>
</dbReference>
<gene>
    <name evidence="9" type="ORF">GCM10009851_12700</name>
</gene>
<dbReference type="Gene3D" id="1.50.10.100">
    <property type="entry name" value="Chondroitin AC/alginate lyase"/>
    <property type="match status" value="1"/>
</dbReference>
<dbReference type="InterPro" id="IPR011013">
    <property type="entry name" value="Gal_mutarotase_sf_dom"/>
</dbReference>
<dbReference type="Pfam" id="PF00041">
    <property type="entry name" value="fn3"/>
    <property type="match status" value="1"/>
</dbReference>
<dbReference type="InterPro" id="IPR011071">
    <property type="entry name" value="Lyase_8-like_C"/>
</dbReference>
<dbReference type="SMART" id="SM00060">
    <property type="entry name" value="FN3"/>
    <property type="match status" value="1"/>
</dbReference>
<dbReference type="InterPro" id="IPR008929">
    <property type="entry name" value="Chondroitin_lyas"/>
</dbReference>
<dbReference type="CDD" id="cd00063">
    <property type="entry name" value="FN3"/>
    <property type="match status" value="1"/>
</dbReference>
<comment type="similarity">
    <text evidence="1">Belongs to the polysaccharide lyase 8 family.</text>
</comment>
<dbReference type="SUPFAM" id="SSF49863">
    <property type="entry name" value="Hyaluronate lyase-like, C-terminal domain"/>
    <property type="match status" value="1"/>
</dbReference>
<dbReference type="InterPro" id="IPR013783">
    <property type="entry name" value="Ig-like_fold"/>
</dbReference>
<dbReference type="Gene3D" id="2.70.98.10">
    <property type="match status" value="1"/>
</dbReference>
<dbReference type="Pfam" id="PF02884">
    <property type="entry name" value="Lyase_8_C"/>
    <property type="match status" value="1"/>
</dbReference>
<evidence type="ECO:0000256" key="6">
    <source>
        <dbReference type="SAM" id="SignalP"/>
    </source>
</evidence>
<name>A0ABP5QD71_9MICO</name>
<evidence type="ECO:0000256" key="3">
    <source>
        <dbReference type="ARBA" id="ARBA00023239"/>
    </source>
</evidence>
<sequence length="1178" mass="125323">MFRISMTRAAGGAAAVAMLTTALLLAPLGARADAAPGTPTGGVRVVETPDEFDELRERYATMLTGGAAYDPTDPDIAARITEITDAAQLSWDTMDKTAGRVRLWADSPFGNDSASVTRTYEHLKEMALAYATHGSDLEGDVQLRTDLIDALDWMNSTRFYDGVTMYQNWWHWQIGAPLALNDIVALIYDELTPTQVAAYMAAVAYAQPSVTMSGANRLWESQVIVLSGINAKDSVRIAAGRDGTGDLFPYVTAGDGFSVDGSFVQHSFYAYNGGYGVSLLEGIADLLFLLHGSTWDVTDPDVANVFSWVYDSFEPLLYKGNLMDMVRGREISRFGAQDLDVAVHVMGAIIRLAEVAPSADAEAFRAMILYWLQLDADKTFLTQVPISQIIAAQEILDDPSVTPRAELTGYRQFAAMDRAVHLRPGFGFGISMSSSRIGNYEAINAENNKGWHTGEGMTYLYNDDLSQFNDDFWPTVDSYRLPGTTVLKNTTQAANARSDRSWVGGAELLGQYGVTGMDLHPVGRSLEAKKSWFLFDDEVVALGAGITSTDGIAVETVVENRKLDAAGDNVLTVDGTAAPTTLGWSDTITGASSLHLAGSVPGSDIGYYFPEGATVKGLREARTGTWKQLNSSSAWDDTTPRTRNYLSLALDHGTNPAGESYSYVLLPNKTSSQVDAYAAAPDISILENSDSVQAVKDNALNVTGMTFWKDEPTTAGPVTSDRKAAVMMKETAGELELSVSDPTQKNVGTIYLTVDTSATGLISKDPGVTVIQYHPTVKLKVDVNGARGKTFGVKFSLTGTAAPNPAPIAIPNPYEAETLPINLQTDSVSVYTDATASGGKKAGLNHNAVGDYVEFSLDVTQPGSYDVVARVLKAGNNGSYQLSVDGVTAGAAQDLFWSTSESRRDVTLGSHTFTTPGSHLVRLTVTGKNASASGYKLMLDSLSLIEATGGGGDTEPPTAPTGLAATAVSTTQIDLSWTASTDDVGVTGYTVYRDGTAIGTSTTTSFSDTGLTPSTSYVYTVRASDAVPQLSAPSAPASATTAGTSTRFEAESLTASTGVVKTNVDASGGSYRIFNAYGTGEHIEYTVPVATAGTYQLTLRSMRFSDNGAYQLQIDGVDHGTPLDLYRPSGKVVDVDLGEVTLSAGSHEFRFTATAKNASSLGYKLPLDFVQLDAVVEP</sequence>
<evidence type="ECO:0000313" key="9">
    <source>
        <dbReference type="EMBL" id="GAA2229543.1"/>
    </source>
</evidence>
<protein>
    <recommendedName>
        <fullName evidence="11">Hyaluronate lyase</fullName>
    </recommendedName>
</protein>
<dbReference type="PROSITE" id="PS50853">
    <property type="entry name" value="FN3"/>
    <property type="match status" value="1"/>
</dbReference>
<keyword evidence="4" id="KW-0378">Hydrolase</keyword>
<dbReference type="InterPro" id="IPR014718">
    <property type="entry name" value="GH-type_carb-bd"/>
</dbReference>
<keyword evidence="5" id="KW-0624">Polysaccharide degradation</keyword>
<evidence type="ECO:0008006" key="11">
    <source>
        <dbReference type="Google" id="ProtNLM"/>
    </source>
</evidence>
<dbReference type="Gene3D" id="2.60.40.10">
    <property type="entry name" value="Immunoglobulins"/>
    <property type="match status" value="1"/>
</dbReference>
<evidence type="ECO:0000256" key="2">
    <source>
        <dbReference type="ARBA" id="ARBA00022729"/>
    </source>
</evidence>
<evidence type="ECO:0000259" key="7">
    <source>
        <dbReference type="PROSITE" id="PS50853"/>
    </source>
</evidence>
<dbReference type="PANTHER" id="PTHR38481:SF1">
    <property type="entry name" value="HYALURONATE LYASE"/>
    <property type="match status" value="1"/>
</dbReference>
<feature type="domain" description="Fibronectin type-III" evidence="7">
    <location>
        <begin position="956"/>
        <end position="1044"/>
    </location>
</feature>
<proteinExistence type="inferred from homology"/>
<dbReference type="Proteomes" id="UP001500929">
    <property type="component" value="Unassembled WGS sequence"/>
</dbReference>
<dbReference type="Pfam" id="PF08124">
    <property type="entry name" value="Lyase_8_N"/>
    <property type="match status" value="1"/>
</dbReference>
<dbReference type="InterPro" id="IPR038970">
    <property type="entry name" value="Lyase_8"/>
</dbReference>
<dbReference type="InterPro" id="IPR003961">
    <property type="entry name" value="FN3_dom"/>
</dbReference>
<dbReference type="SUPFAM" id="SSF49265">
    <property type="entry name" value="Fibronectin type III"/>
    <property type="match status" value="1"/>
</dbReference>
<organism evidence="9 10">
    <name type="scientific">Herbiconiux moechotypicola</name>
    <dbReference type="NCBI Taxonomy" id="637393"/>
    <lineage>
        <taxon>Bacteria</taxon>
        <taxon>Bacillati</taxon>
        <taxon>Actinomycetota</taxon>
        <taxon>Actinomycetes</taxon>
        <taxon>Micrococcales</taxon>
        <taxon>Microbacteriaceae</taxon>
        <taxon>Herbiconiux</taxon>
    </lineage>
</organism>
<dbReference type="InterPro" id="IPR004103">
    <property type="entry name" value="Lyase_8_C"/>
</dbReference>
<feature type="domain" description="CBM6" evidence="8">
    <location>
        <begin position="812"/>
        <end position="945"/>
    </location>
</feature>